<protein>
    <submittedName>
        <fullName evidence="2">Uncharacterized protein</fullName>
    </submittedName>
</protein>
<organism evidence="2 3">
    <name type="scientific">Pseudonocardia yuanmonensis</name>
    <dbReference type="NCBI Taxonomy" id="1095914"/>
    <lineage>
        <taxon>Bacteria</taxon>
        <taxon>Bacillati</taxon>
        <taxon>Actinomycetota</taxon>
        <taxon>Actinomycetes</taxon>
        <taxon>Pseudonocardiales</taxon>
        <taxon>Pseudonocardiaceae</taxon>
        <taxon>Pseudonocardia</taxon>
    </lineage>
</organism>
<gene>
    <name evidence="2" type="ORF">GCM10023215_04180</name>
</gene>
<evidence type="ECO:0000313" key="2">
    <source>
        <dbReference type="EMBL" id="GAA4675438.1"/>
    </source>
</evidence>
<accession>A0ABP8W057</accession>
<feature type="region of interest" description="Disordered" evidence="1">
    <location>
        <begin position="1"/>
        <end position="37"/>
    </location>
</feature>
<evidence type="ECO:0000256" key="1">
    <source>
        <dbReference type="SAM" id="MobiDB-lite"/>
    </source>
</evidence>
<name>A0ABP8W057_9PSEU</name>
<dbReference type="EMBL" id="BAABIC010000001">
    <property type="protein sequence ID" value="GAA4675438.1"/>
    <property type="molecule type" value="Genomic_DNA"/>
</dbReference>
<sequence length="118" mass="12673">MGSGRALEVDQRARAAAGSAAHPVGRPAARRRPVPRPSRVWDAALAVVGGPEGCAPSQRLAGSAGCRALAVVRGLAGCATSRRWRKVPQRKVPQRKVPQRKVPQRKVPQRKVPQRKVP</sequence>
<feature type="region of interest" description="Disordered" evidence="1">
    <location>
        <begin position="85"/>
        <end position="118"/>
    </location>
</feature>
<evidence type="ECO:0000313" key="3">
    <source>
        <dbReference type="Proteomes" id="UP001500325"/>
    </source>
</evidence>
<feature type="compositionally biased region" description="Low complexity" evidence="1">
    <location>
        <begin position="14"/>
        <end position="27"/>
    </location>
</feature>
<reference evidence="3" key="1">
    <citation type="journal article" date="2019" name="Int. J. Syst. Evol. Microbiol.">
        <title>The Global Catalogue of Microorganisms (GCM) 10K type strain sequencing project: providing services to taxonomists for standard genome sequencing and annotation.</title>
        <authorList>
            <consortium name="The Broad Institute Genomics Platform"/>
            <consortium name="The Broad Institute Genome Sequencing Center for Infectious Disease"/>
            <person name="Wu L."/>
            <person name="Ma J."/>
        </authorList>
    </citation>
    <scope>NUCLEOTIDE SEQUENCE [LARGE SCALE GENOMIC DNA]</scope>
    <source>
        <strain evidence="3">JCM 18055</strain>
    </source>
</reference>
<keyword evidence="3" id="KW-1185">Reference proteome</keyword>
<proteinExistence type="predicted"/>
<dbReference type="Proteomes" id="UP001500325">
    <property type="component" value="Unassembled WGS sequence"/>
</dbReference>
<comment type="caution">
    <text evidence="2">The sequence shown here is derived from an EMBL/GenBank/DDBJ whole genome shotgun (WGS) entry which is preliminary data.</text>
</comment>